<name>A0AAV3R0R1_LITER</name>
<comment type="caution">
    <text evidence="2">The sequence shown here is derived from an EMBL/GenBank/DDBJ whole genome shotgun (WGS) entry which is preliminary data.</text>
</comment>
<evidence type="ECO:0000313" key="2">
    <source>
        <dbReference type="EMBL" id="GAA0169904.1"/>
    </source>
</evidence>
<evidence type="ECO:0000313" key="3">
    <source>
        <dbReference type="Proteomes" id="UP001454036"/>
    </source>
</evidence>
<dbReference type="EMBL" id="BAABME010007013">
    <property type="protein sequence ID" value="GAA0169904.1"/>
    <property type="molecule type" value="Genomic_DNA"/>
</dbReference>
<proteinExistence type="predicted"/>
<dbReference type="Proteomes" id="UP001454036">
    <property type="component" value="Unassembled WGS sequence"/>
</dbReference>
<keyword evidence="3" id="KW-1185">Reference proteome</keyword>
<organism evidence="2 3">
    <name type="scientific">Lithospermum erythrorhizon</name>
    <name type="common">Purple gromwell</name>
    <name type="synonym">Lithospermum officinale var. erythrorhizon</name>
    <dbReference type="NCBI Taxonomy" id="34254"/>
    <lineage>
        <taxon>Eukaryota</taxon>
        <taxon>Viridiplantae</taxon>
        <taxon>Streptophyta</taxon>
        <taxon>Embryophyta</taxon>
        <taxon>Tracheophyta</taxon>
        <taxon>Spermatophyta</taxon>
        <taxon>Magnoliopsida</taxon>
        <taxon>eudicotyledons</taxon>
        <taxon>Gunneridae</taxon>
        <taxon>Pentapetalae</taxon>
        <taxon>asterids</taxon>
        <taxon>lamiids</taxon>
        <taxon>Boraginales</taxon>
        <taxon>Boraginaceae</taxon>
        <taxon>Boraginoideae</taxon>
        <taxon>Lithospermeae</taxon>
        <taxon>Lithospermum</taxon>
    </lineage>
</organism>
<reference evidence="2 3" key="1">
    <citation type="submission" date="2024-01" db="EMBL/GenBank/DDBJ databases">
        <title>The complete chloroplast genome sequence of Lithospermum erythrorhizon: insights into the phylogenetic relationship among Boraginaceae species and the maternal lineages of purple gromwells.</title>
        <authorList>
            <person name="Okada T."/>
            <person name="Watanabe K."/>
        </authorList>
    </citation>
    <scope>NUCLEOTIDE SEQUENCE [LARGE SCALE GENOMIC DNA]</scope>
</reference>
<sequence>MQNVDVSSLNIQDIFQEKRQPPPVPIDPINDVVVVEAGIFIVLEEEDDVASNHGDGSEYESDYRDRIDGDEEGYFGPNDSDNSLKDN</sequence>
<accession>A0AAV3R0R1</accession>
<protein>
    <submittedName>
        <fullName evidence="2">Uncharacterized protein</fullName>
    </submittedName>
</protein>
<feature type="region of interest" description="Disordered" evidence="1">
    <location>
        <begin position="47"/>
        <end position="87"/>
    </location>
</feature>
<gene>
    <name evidence="2" type="ORF">LIER_24285</name>
</gene>
<dbReference type="AlphaFoldDB" id="A0AAV3R0R1"/>
<evidence type="ECO:0000256" key="1">
    <source>
        <dbReference type="SAM" id="MobiDB-lite"/>
    </source>
</evidence>